<proteinExistence type="predicted"/>
<evidence type="ECO:0000313" key="1">
    <source>
        <dbReference type="EMBL" id="RVW49869.1"/>
    </source>
</evidence>
<name>A0A438EQ50_VITVI</name>
<accession>A0A438EQ50</accession>
<gene>
    <name evidence="1" type="ORF">CK203_105856</name>
</gene>
<evidence type="ECO:0000313" key="2">
    <source>
        <dbReference type="Proteomes" id="UP000288805"/>
    </source>
</evidence>
<organism evidence="1 2">
    <name type="scientific">Vitis vinifera</name>
    <name type="common">Grape</name>
    <dbReference type="NCBI Taxonomy" id="29760"/>
    <lineage>
        <taxon>Eukaryota</taxon>
        <taxon>Viridiplantae</taxon>
        <taxon>Streptophyta</taxon>
        <taxon>Embryophyta</taxon>
        <taxon>Tracheophyta</taxon>
        <taxon>Spermatophyta</taxon>
        <taxon>Magnoliopsida</taxon>
        <taxon>eudicotyledons</taxon>
        <taxon>Gunneridae</taxon>
        <taxon>Pentapetalae</taxon>
        <taxon>rosids</taxon>
        <taxon>Vitales</taxon>
        <taxon>Vitaceae</taxon>
        <taxon>Viteae</taxon>
        <taxon>Vitis</taxon>
    </lineage>
</organism>
<comment type="caution">
    <text evidence="1">The sequence shown here is derived from an EMBL/GenBank/DDBJ whole genome shotgun (WGS) entry which is preliminary data.</text>
</comment>
<dbReference type="Proteomes" id="UP000288805">
    <property type="component" value="Unassembled WGS sequence"/>
</dbReference>
<protein>
    <submittedName>
        <fullName evidence="1">Uncharacterized protein</fullName>
    </submittedName>
</protein>
<sequence>MSDELTFTLASIQEFMVGTTQVFQLGLHMAFHSIYQIIEITPPPVATVLPPMIPTTDDTRLIEQEARVERLEARMRQIILQDEDFAPERMWLMSWRPPDRGQMSLFSSFDLKSLVHATFSVEETIARGLWTDIAHSLDSKGKKLVGLSSSLERLTLLAISIKGLHFTHLTGLLQSELIYLIHRYQYQPVYVQQPYIAQN</sequence>
<dbReference type="EMBL" id="QGNW01001219">
    <property type="protein sequence ID" value="RVW49869.1"/>
    <property type="molecule type" value="Genomic_DNA"/>
</dbReference>
<reference evidence="1 2" key="1">
    <citation type="journal article" date="2018" name="PLoS Genet.">
        <title>Population sequencing reveals clonal diversity and ancestral inbreeding in the grapevine cultivar Chardonnay.</title>
        <authorList>
            <person name="Roach M.J."/>
            <person name="Johnson D.L."/>
            <person name="Bohlmann J."/>
            <person name="van Vuuren H.J."/>
            <person name="Jones S.J."/>
            <person name="Pretorius I.S."/>
            <person name="Schmidt S.A."/>
            <person name="Borneman A.R."/>
        </authorList>
    </citation>
    <scope>NUCLEOTIDE SEQUENCE [LARGE SCALE GENOMIC DNA]</scope>
    <source>
        <strain evidence="2">cv. Chardonnay</strain>
        <tissue evidence="1">Leaf</tissue>
    </source>
</reference>
<dbReference type="AlphaFoldDB" id="A0A438EQ50"/>